<gene>
    <name evidence="1" type="ORF">MILVUS5_LOCUS2056</name>
</gene>
<reference evidence="1" key="1">
    <citation type="submission" date="2023-10" db="EMBL/GenBank/DDBJ databases">
        <authorList>
            <person name="Rodriguez Cubillos JULIANA M."/>
            <person name="De Vega J."/>
        </authorList>
    </citation>
    <scope>NUCLEOTIDE SEQUENCE</scope>
</reference>
<name>A0ACB0IE26_TRIPR</name>
<proteinExistence type="predicted"/>
<accession>A0ACB0IE26</accession>
<evidence type="ECO:0000313" key="1">
    <source>
        <dbReference type="EMBL" id="CAJ2630240.1"/>
    </source>
</evidence>
<comment type="caution">
    <text evidence="1">The sequence shown here is derived from an EMBL/GenBank/DDBJ whole genome shotgun (WGS) entry which is preliminary data.</text>
</comment>
<evidence type="ECO:0000313" key="2">
    <source>
        <dbReference type="Proteomes" id="UP001177021"/>
    </source>
</evidence>
<keyword evidence="2" id="KW-1185">Reference proteome</keyword>
<dbReference type="EMBL" id="CASHSV030000001">
    <property type="protein sequence ID" value="CAJ2630240.1"/>
    <property type="molecule type" value="Genomic_DNA"/>
</dbReference>
<sequence>MEPGARIASPSGVVVKNRSSSGCLIVRKKGDGLGGGVGGGSSSRKQFESKKVRKRPKVDSSDSESSGELLMPSARRIGPETIRVCNSLSALEQGRNVGSGEISRKRERMEQIRRNGDGMVEGNGLERRDKKVKLDVFDFDEYDGLGAERMRRRQFDKDGVGLGGGGGRFMGTMHSGRGSIDKEFETGSSKRIVDKRKNSYYDKGSGLHLGDSADRSRIKMKKDGTQRPLPLMKEKFNSDESIRVQGKNGVLKVMVNKKKVGGSVEHYDHRKPVESRQSLRAVGTSKRNVPIRPSSHLETKSAEKQGLLVRPEKKQITTKKSLSSKEDSKGDEQDSDNNDTSMNLEVKNIKAHTSSKKITSENEQTPVHDKLPTTKSSEGKIRRGSGTEKQKLREQIREMLLNKGWTIDYRPRRNRDYLDAVYINPAGTAYWSIIKAYDALQKQLIEDDQQAKAKGESSSFAPIADDVLSQLTRKTRKKMEKDLKMKKKKQRVDDGDSGKERQIKRIAGKKHLMSGIDSDSNEDKLSSFVKQGSKSMKTKLTENAVTGGSSKSQNATVEKSFSESDPQLLLGRKSRKHGRCTLLVRSSNKGLNSEPDDFVPYTGKRTVLSWLVDSGVVQVSQKVQYRRKKRVMLEGWITREGIHCGCCSKILTVSKFELHAGSKLPQPYQNIYLDSGVSLLQCQIDAWEKQENFGKISFHSVDVDGNDPNDDTCGICGDGGDLICCDGCPSTFHQSCLDIQMLPPGEWRCPNCTCKFCGIVNGTIDKEDDATVYALHTCDLCEKKYHDSCTKDIGALLADSNMSEHSFCGKSCKELFEQLKKYLGTKHELDAGFTWCLVRRTDDDSEAASRGVTQRVECNSKLAVALTVMDECFLPVVDRRSGINIIHNSLYNSGSNFSRLNYTGFYTAILERGDEIISAASIRFHGTKLAEMPFIGTRHIYRHQGMCRRLFSAIELALCSLKVEKLVIPAISELVLTWTTVFGFTHLEESLRQEMRSLNMLVFPGIDMLQKLLAEQGKLEDAEQFENEDVSIKPTLVKRLDINSSALQDPHGSEDASSNPANKINNESSDASQDTSNQGLTGRTVCSKSHSEEKSSEDASSIPANKIKNESSDASPDTSNQGLAEKTVCSKSHSEEKSSEDASSNPANKIKNESSDASQDTSNQGLAGRTVCSKSHSEEKLSDSVSEYRTSPNSSHGVLYSIYKTCHAFVDKKNKILTSSPVNDPSSKCQLISPNDISTNGLPSDRLDCPEIPASGQATACSDLGTVENRVEPVSDGKPHAFTDMNCDSPELDRKPVSDSQVADNALSFKELDMNDAHVEVLEAGPLVNSSQANNTKENNESEDVSGSVLKHAITDMNCDPPGLDQNPVLDSQAVDNASSLKEFDINDAHVEVLEAGPVVNSSQANNTKENNENEDVSGSVHKLAITDTNSDSPGLDQNPVLDSRVVNNASSLKDLDMNDVHVEVLEAGPLVNSSQGNNTKENNEDVDVSGSVLNHAFTDMNSKSPGLDQNSVLDSQVVDNALSFKVNDMNGAHVEVLEADPSVNSSQGNNTKESNENDVSGSVLNHAGESSLQVRSDLNGEIAYEGEKNSHLDTEAASNEMHLDETGLNASSDTAETDTALNG</sequence>
<organism evidence="1 2">
    <name type="scientific">Trifolium pratense</name>
    <name type="common">Red clover</name>
    <dbReference type="NCBI Taxonomy" id="57577"/>
    <lineage>
        <taxon>Eukaryota</taxon>
        <taxon>Viridiplantae</taxon>
        <taxon>Streptophyta</taxon>
        <taxon>Embryophyta</taxon>
        <taxon>Tracheophyta</taxon>
        <taxon>Spermatophyta</taxon>
        <taxon>Magnoliopsida</taxon>
        <taxon>eudicotyledons</taxon>
        <taxon>Gunneridae</taxon>
        <taxon>Pentapetalae</taxon>
        <taxon>rosids</taxon>
        <taxon>fabids</taxon>
        <taxon>Fabales</taxon>
        <taxon>Fabaceae</taxon>
        <taxon>Papilionoideae</taxon>
        <taxon>50 kb inversion clade</taxon>
        <taxon>NPAAA clade</taxon>
        <taxon>Hologalegina</taxon>
        <taxon>IRL clade</taxon>
        <taxon>Trifolieae</taxon>
        <taxon>Trifolium</taxon>
    </lineage>
</organism>
<protein>
    <submittedName>
        <fullName evidence="1">Uncharacterized protein</fullName>
    </submittedName>
</protein>
<dbReference type="Proteomes" id="UP001177021">
    <property type="component" value="Unassembled WGS sequence"/>
</dbReference>